<dbReference type="STRING" id="1123291.SAMN04490355_103236"/>
<evidence type="ECO:0000313" key="2">
    <source>
        <dbReference type="Proteomes" id="UP000199520"/>
    </source>
</evidence>
<dbReference type="Proteomes" id="UP000199520">
    <property type="component" value="Unassembled WGS sequence"/>
</dbReference>
<gene>
    <name evidence="1" type="ORF">SAMN04490355_103236</name>
</gene>
<dbReference type="AlphaFoldDB" id="A0A1I4MDI0"/>
<evidence type="ECO:0008006" key="3">
    <source>
        <dbReference type="Google" id="ProtNLM"/>
    </source>
</evidence>
<proteinExistence type="predicted"/>
<keyword evidence="2" id="KW-1185">Reference proteome</keyword>
<dbReference type="OrthoDB" id="1684044at2"/>
<name>A0A1I4MDI0_9FIRM</name>
<sequence>MEQRKYGNGSIYRRQDGRWVAAVCGRDPVTGKPVRQYRYGKTKQEALQKKMELLAKNKELPAPSGLTASHS</sequence>
<evidence type="ECO:0000313" key="1">
    <source>
        <dbReference type="EMBL" id="SFM01075.1"/>
    </source>
</evidence>
<organism evidence="1 2">
    <name type="scientific">Pelosinus propionicus DSM 13327</name>
    <dbReference type="NCBI Taxonomy" id="1123291"/>
    <lineage>
        <taxon>Bacteria</taxon>
        <taxon>Bacillati</taxon>
        <taxon>Bacillota</taxon>
        <taxon>Negativicutes</taxon>
        <taxon>Selenomonadales</taxon>
        <taxon>Sporomusaceae</taxon>
        <taxon>Pelosinus</taxon>
    </lineage>
</organism>
<accession>A0A1I4MDI0</accession>
<protein>
    <recommendedName>
        <fullName evidence="3">AP2-like DNA-binding integrase domain-containing protein</fullName>
    </recommendedName>
</protein>
<dbReference type="EMBL" id="FOTS01000032">
    <property type="protein sequence ID" value="SFM01075.1"/>
    <property type="molecule type" value="Genomic_DNA"/>
</dbReference>
<dbReference type="RefSeq" id="WP_090939629.1">
    <property type="nucleotide sequence ID" value="NZ_FOTS01000032.1"/>
</dbReference>
<reference evidence="2" key="1">
    <citation type="submission" date="2016-10" db="EMBL/GenBank/DDBJ databases">
        <authorList>
            <person name="Varghese N."/>
            <person name="Submissions S."/>
        </authorList>
    </citation>
    <scope>NUCLEOTIDE SEQUENCE [LARGE SCALE GENOMIC DNA]</scope>
    <source>
        <strain evidence="2">DSM 13327</strain>
    </source>
</reference>